<keyword evidence="3" id="KW-1185">Reference proteome</keyword>
<organism evidence="2 3">
    <name type="scientific">Anisodus tanguticus</name>
    <dbReference type="NCBI Taxonomy" id="243964"/>
    <lineage>
        <taxon>Eukaryota</taxon>
        <taxon>Viridiplantae</taxon>
        <taxon>Streptophyta</taxon>
        <taxon>Embryophyta</taxon>
        <taxon>Tracheophyta</taxon>
        <taxon>Spermatophyta</taxon>
        <taxon>Magnoliopsida</taxon>
        <taxon>eudicotyledons</taxon>
        <taxon>Gunneridae</taxon>
        <taxon>Pentapetalae</taxon>
        <taxon>asterids</taxon>
        <taxon>lamiids</taxon>
        <taxon>Solanales</taxon>
        <taxon>Solanaceae</taxon>
        <taxon>Solanoideae</taxon>
        <taxon>Hyoscyameae</taxon>
        <taxon>Anisodus</taxon>
    </lineage>
</organism>
<dbReference type="PROSITE" id="PS51277">
    <property type="entry name" value="BURP"/>
    <property type="match status" value="1"/>
</dbReference>
<dbReference type="Pfam" id="PF03181">
    <property type="entry name" value="BURP"/>
    <property type="match status" value="1"/>
</dbReference>
<proteinExistence type="predicted"/>
<reference evidence="2" key="1">
    <citation type="submission" date="2023-12" db="EMBL/GenBank/DDBJ databases">
        <title>Genome assembly of Anisodus tanguticus.</title>
        <authorList>
            <person name="Wang Y.-J."/>
        </authorList>
    </citation>
    <scope>NUCLEOTIDE SEQUENCE</scope>
    <source>
        <strain evidence="2">KB-2021</strain>
        <tissue evidence="2">Leaf</tissue>
    </source>
</reference>
<evidence type="ECO:0000313" key="2">
    <source>
        <dbReference type="EMBL" id="KAK4337997.1"/>
    </source>
</evidence>
<dbReference type="AlphaFoldDB" id="A0AAE1QTS7"/>
<dbReference type="PANTHER" id="PTHR31236">
    <property type="entry name" value="BURP DOMAIN PROTEIN USPL1-LIKE"/>
    <property type="match status" value="1"/>
</dbReference>
<protein>
    <recommendedName>
        <fullName evidence="1">BURP domain-containing protein</fullName>
    </recommendedName>
</protein>
<dbReference type="InterPro" id="IPR044816">
    <property type="entry name" value="BURP"/>
</dbReference>
<accession>A0AAE1QTS7</accession>
<comment type="caution">
    <text evidence="2">The sequence shown here is derived from an EMBL/GenBank/DDBJ whole genome shotgun (WGS) entry which is preliminary data.</text>
</comment>
<evidence type="ECO:0000259" key="1">
    <source>
        <dbReference type="PROSITE" id="PS51277"/>
    </source>
</evidence>
<name>A0AAE1QTS7_9SOLA</name>
<gene>
    <name evidence="2" type="ORF">RND71_042484</name>
</gene>
<feature type="domain" description="BURP" evidence="1">
    <location>
        <begin position="1"/>
        <end position="117"/>
    </location>
</feature>
<dbReference type="Proteomes" id="UP001291623">
    <property type="component" value="Unassembled WGS sequence"/>
</dbReference>
<dbReference type="EMBL" id="JAVYJV010000024">
    <property type="protein sequence ID" value="KAK4337997.1"/>
    <property type="molecule type" value="Genomic_DNA"/>
</dbReference>
<sequence>MNLPSLKNYNPAPILPHKVTDSIPFSSDKIEENFNHFSIDKDQESAQTILKTIKMCEEPAGDGEVKYCATSLESMVDFTSSQLGTKQFLPNYTINRAKQIDPAQLSSIFDRAEPSQI</sequence>
<dbReference type="PANTHER" id="PTHR31236:SF47">
    <property type="entry name" value="BURP DOMAIN-CONTAINING PROTEIN"/>
    <property type="match status" value="1"/>
</dbReference>
<dbReference type="SMART" id="SM01045">
    <property type="entry name" value="BURP"/>
    <property type="match status" value="1"/>
</dbReference>
<dbReference type="InterPro" id="IPR004873">
    <property type="entry name" value="BURP_dom"/>
</dbReference>
<evidence type="ECO:0000313" key="3">
    <source>
        <dbReference type="Proteomes" id="UP001291623"/>
    </source>
</evidence>